<organism evidence="2">
    <name type="scientific">Methanococcus maripaludis (strain C6 / ATCC BAA-1332)</name>
    <dbReference type="NCBI Taxonomy" id="444158"/>
    <lineage>
        <taxon>Archaea</taxon>
        <taxon>Methanobacteriati</taxon>
        <taxon>Methanobacteriota</taxon>
        <taxon>Methanomada group</taxon>
        <taxon>Methanococci</taxon>
        <taxon>Methanococcales</taxon>
        <taxon>Methanococcaceae</taxon>
        <taxon>Methanococcus</taxon>
    </lineage>
</organism>
<dbReference type="Gene3D" id="3.40.50.1980">
    <property type="entry name" value="Nitrogenase molybdenum iron protein domain"/>
    <property type="match status" value="2"/>
</dbReference>
<dbReference type="Pfam" id="PF01497">
    <property type="entry name" value="Peripla_BP_2"/>
    <property type="match status" value="1"/>
</dbReference>
<sequence>MPHFFKDINSGGILSKKIISVILALMMSLVVAFSGCMESSESTASEVANTIEIVDMLGRTVEVPADIQKIVCSGPGCLRLICYLNTTEYLVGIEGFENTNLIGRPYRLAHDEFSELEVIGNGGPQDINVGPDPEKVLNVMPDVIFITYMEADKADELQEKTGIPVVVLSYGALGNFKNDAIFDSLTLSGKLLGKEERAEAVISYITEIQDELDEKTSEIPDEERPTVYVGAIGNKGIHGIDSTEGSYPPFEALNIENIAKVASTKHIFISKEQLIEWNPEFIFIDEGGISIVYEDYAKNQEYYESLDAFKNGNVYGILPFNYYTTNLDTAMADSYYIGSILYPEAFSDIDPEAKADEIYEFLVGEGVYSEMTEMFEGFGKLDFSNQ</sequence>
<gene>
    <name evidence="2" type="ordered locus">MmarC6_1493</name>
</gene>
<evidence type="ECO:0000313" key="2">
    <source>
        <dbReference type="EMBL" id="ABX02306.1"/>
    </source>
</evidence>
<dbReference type="PROSITE" id="PS50983">
    <property type="entry name" value="FE_B12_PBP"/>
    <property type="match status" value="1"/>
</dbReference>
<protein>
    <submittedName>
        <fullName evidence="2">Periplasmic binding protein</fullName>
    </submittedName>
</protein>
<name>A9AAD3_METM6</name>
<evidence type="ECO:0000259" key="1">
    <source>
        <dbReference type="PROSITE" id="PS50983"/>
    </source>
</evidence>
<dbReference type="STRING" id="444158.MmarC6_1493"/>
<dbReference type="eggNOG" id="arCOG03303">
    <property type="taxonomic scope" value="Archaea"/>
</dbReference>
<dbReference type="CDD" id="cd01147">
    <property type="entry name" value="HemV-2"/>
    <property type="match status" value="1"/>
</dbReference>
<dbReference type="PANTHER" id="PTHR30535:SF34">
    <property type="entry name" value="MOLYBDATE-BINDING PROTEIN MOLA"/>
    <property type="match status" value="1"/>
</dbReference>
<dbReference type="InterPro" id="IPR002491">
    <property type="entry name" value="ABC_transptr_periplasmic_BD"/>
</dbReference>
<dbReference type="InterPro" id="IPR050902">
    <property type="entry name" value="ABC_Transporter_SBP"/>
</dbReference>
<proteinExistence type="predicted"/>
<dbReference type="KEGG" id="mmx:MmarC6_1493"/>
<dbReference type="PhylomeDB" id="A9AAD3"/>
<dbReference type="AlphaFoldDB" id="A9AAD3"/>
<feature type="domain" description="Fe/B12 periplasmic-binding" evidence="1">
    <location>
        <begin position="69"/>
        <end position="345"/>
    </location>
</feature>
<reference evidence="2" key="1">
    <citation type="submission" date="2007-10" db="EMBL/GenBank/DDBJ databases">
        <title>Complete sequence of Methanococcus maripaludis C6.</title>
        <authorList>
            <consortium name="US DOE Joint Genome Institute"/>
            <person name="Copeland A."/>
            <person name="Lucas S."/>
            <person name="Lapidus A."/>
            <person name="Barry K."/>
            <person name="Glavina del Rio T."/>
            <person name="Dalin E."/>
            <person name="Tice H."/>
            <person name="Pitluck S."/>
            <person name="Clum A."/>
            <person name="Schmutz J."/>
            <person name="Larimer F."/>
            <person name="Land M."/>
            <person name="Hauser L."/>
            <person name="Kyrpides N."/>
            <person name="Mikhailova N."/>
            <person name="Sieprawska-Lupa M."/>
            <person name="Whitman W.B."/>
            <person name="Richardson P."/>
        </authorList>
    </citation>
    <scope>NUCLEOTIDE SEQUENCE [LARGE SCALE GENOMIC DNA]</scope>
    <source>
        <strain evidence="2">C6</strain>
    </source>
</reference>
<dbReference type="SUPFAM" id="SSF53807">
    <property type="entry name" value="Helical backbone' metal receptor"/>
    <property type="match status" value="1"/>
</dbReference>
<dbReference type="EMBL" id="CP000867">
    <property type="protein sequence ID" value="ABX02306.1"/>
    <property type="molecule type" value="Genomic_DNA"/>
</dbReference>
<dbReference type="HOGENOM" id="CLU_038034_13_1_2"/>
<accession>A9AAD3</accession>
<dbReference type="PANTHER" id="PTHR30535">
    <property type="entry name" value="VITAMIN B12-BINDING PROTEIN"/>
    <property type="match status" value="1"/>
</dbReference>